<name>L8P4L9_STRVR</name>
<comment type="caution">
    <text evidence="2">The sequence shown here is derived from an EMBL/GenBank/DDBJ whole genome shotgun (WGS) entry which is preliminary data.</text>
</comment>
<accession>L8P4L9</accession>
<gene>
    <name evidence="2" type="ORF">STVIR_7614</name>
</gene>
<protein>
    <submittedName>
        <fullName evidence="2">Uncharacterized protein</fullName>
    </submittedName>
</protein>
<organism evidence="2 3">
    <name type="scientific">Streptomyces viridochromogenes Tue57</name>
    <dbReference type="NCBI Taxonomy" id="1160705"/>
    <lineage>
        <taxon>Bacteria</taxon>
        <taxon>Bacillati</taxon>
        <taxon>Actinomycetota</taxon>
        <taxon>Actinomycetes</taxon>
        <taxon>Kitasatosporales</taxon>
        <taxon>Streptomycetaceae</taxon>
        <taxon>Streptomyces</taxon>
    </lineage>
</organism>
<evidence type="ECO:0000313" key="3">
    <source>
        <dbReference type="Proteomes" id="UP000011205"/>
    </source>
</evidence>
<feature type="region of interest" description="Disordered" evidence="1">
    <location>
        <begin position="1"/>
        <end position="22"/>
    </location>
</feature>
<sequence length="68" mass="7062">MRHTVPEVSGVAGYGRTAGTAEARGTVGAVDSRLDARAAADESASVSVRPRGTGCLRRQRSPPEAPER</sequence>
<evidence type="ECO:0000313" key="2">
    <source>
        <dbReference type="EMBL" id="ELS51430.1"/>
    </source>
</evidence>
<proteinExistence type="predicted"/>
<reference evidence="2 3" key="1">
    <citation type="journal article" date="2013" name="Genome Announc.">
        <title>Draft Genome Sequence of Streptomyces viridochromogenes Strain Tu57, Producer of Avilamycin.</title>
        <authorList>
            <person name="Gruning B.A."/>
            <person name="Erxleben A."/>
            <person name="Hahnlein A."/>
            <person name="Gunther S."/>
        </authorList>
    </citation>
    <scope>NUCLEOTIDE SEQUENCE [LARGE SCALE GENOMIC DNA]</scope>
    <source>
        <strain evidence="2 3">Tue57</strain>
    </source>
</reference>
<dbReference type="EMBL" id="AMLP01000232">
    <property type="protein sequence ID" value="ELS51430.1"/>
    <property type="molecule type" value="Genomic_DNA"/>
</dbReference>
<feature type="region of interest" description="Disordered" evidence="1">
    <location>
        <begin position="35"/>
        <end position="68"/>
    </location>
</feature>
<dbReference type="AlphaFoldDB" id="L8P4L9"/>
<dbReference type="PATRIC" id="fig|1160705.3.peg.7526"/>
<evidence type="ECO:0000256" key="1">
    <source>
        <dbReference type="SAM" id="MobiDB-lite"/>
    </source>
</evidence>
<dbReference type="Proteomes" id="UP000011205">
    <property type="component" value="Unassembled WGS sequence"/>
</dbReference>